<dbReference type="Gene3D" id="3.40.250.10">
    <property type="entry name" value="Rhodanese-like domain"/>
    <property type="match status" value="1"/>
</dbReference>
<evidence type="ECO:0000259" key="8">
    <source>
        <dbReference type="PROSITE" id="PS50206"/>
    </source>
</evidence>
<feature type="transmembrane region" description="Helical" evidence="7">
    <location>
        <begin position="35"/>
        <end position="63"/>
    </location>
</feature>
<evidence type="ECO:0000256" key="5">
    <source>
        <dbReference type="ARBA" id="ARBA00023136"/>
    </source>
</evidence>
<comment type="subcellular location">
    <subcellularLocation>
        <location evidence="1">Cell membrane</location>
        <topology evidence="1">Multi-pass membrane protein</topology>
    </subcellularLocation>
</comment>
<evidence type="ECO:0000256" key="3">
    <source>
        <dbReference type="ARBA" id="ARBA00022692"/>
    </source>
</evidence>
<dbReference type="SUPFAM" id="SSF52821">
    <property type="entry name" value="Rhodanese/Cell cycle control phosphatase"/>
    <property type="match status" value="1"/>
</dbReference>
<dbReference type="Proteomes" id="UP000583127">
    <property type="component" value="Unassembled WGS sequence"/>
</dbReference>
<comment type="caution">
    <text evidence="9">The sequence shown here is derived from an EMBL/GenBank/DDBJ whole genome shotgun (WGS) entry which is preliminary data.</text>
</comment>
<keyword evidence="5 7" id="KW-0472">Membrane</keyword>
<keyword evidence="10" id="KW-1185">Reference proteome</keyword>
<evidence type="ECO:0000313" key="10">
    <source>
        <dbReference type="Proteomes" id="UP000583127"/>
    </source>
</evidence>
<accession>A0A7Y0A170</accession>
<feature type="transmembrane region" description="Helical" evidence="7">
    <location>
        <begin position="165"/>
        <end position="190"/>
    </location>
</feature>
<feature type="transmembrane region" description="Helical" evidence="7">
    <location>
        <begin position="133"/>
        <end position="153"/>
    </location>
</feature>
<reference evidence="9 10" key="1">
    <citation type="submission" date="2020-04" db="EMBL/GenBank/DDBJ databases">
        <title>Paraburkholderia sp. G-4-1-8 isolated from soil.</title>
        <authorList>
            <person name="Dahal R.H."/>
        </authorList>
    </citation>
    <scope>NUCLEOTIDE SEQUENCE [LARGE SCALE GENOMIC DNA]</scope>
    <source>
        <strain evidence="9 10">G-4-1-8</strain>
    </source>
</reference>
<dbReference type="PANTHER" id="PTHR42709:SF6">
    <property type="entry name" value="UNDECAPRENYL PHOSPHATE TRANSPORTER A"/>
    <property type="match status" value="1"/>
</dbReference>
<evidence type="ECO:0000256" key="2">
    <source>
        <dbReference type="ARBA" id="ARBA00022475"/>
    </source>
</evidence>
<keyword evidence="4 7" id="KW-1133">Transmembrane helix</keyword>
<evidence type="ECO:0000256" key="1">
    <source>
        <dbReference type="ARBA" id="ARBA00004651"/>
    </source>
</evidence>
<keyword evidence="2" id="KW-1003">Cell membrane</keyword>
<protein>
    <submittedName>
        <fullName evidence="9">Cytochrome P460</fullName>
    </submittedName>
</protein>
<dbReference type="InterPro" id="IPR032816">
    <property type="entry name" value="VTT_dom"/>
</dbReference>
<gene>
    <name evidence="9" type="ORF">HHL14_27765</name>
</gene>
<feature type="compositionally biased region" description="Polar residues" evidence="6">
    <location>
        <begin position="375"/>
        <end position="397"/>
    </location>
</feature>
<dbReference type="InterPro" id="IPR001763">
    <property type="entry name" value="Rhodanese-like_dom"/>
</dbReference>
<dbReference type="GO" id="GO:0005886">
    <property type="term" value="C:plasma membrane"/>
    <property type="evidence" value="ECO:0007669"/>
    <property type="project" value="UniProtKB-SubCell"/>
</dbReference>
<dbReference type="EMBL" id="JABBFZ010000023">
    <property type="protein sequence ID" value="NML34613.1"/>
    <property type="molecule type" value="Genomic_DNA"/>
</dbReference>
<evidence type="ECO:0000256" key="6">
    <source>
        <dbReference type="SAM" id="MobiDB-lite"/>
    </source>
</evidence>
<feature type="domain" description="Rhodanese" evidence="8">
    <location>
        <begin position="277"/>
        <end position="368"/>
    </location>
</feature>
<evidence type="ECO:0000256" key="7">
    <source>
        <dbReference type="SAM" id="Phobius"/>
    </source>
</evidence>
<sequence length="411" mass="44005">MVQFPSSAVASWGSAIVFVNVLLTRLGVPIPAVPMLLFAGSAIAAGTLSFWPILGAAVLGALIGDGTWFAAGRLYGRTLLAWLGRLSPAVDAKLEMARSLFERYGVPLVSISKFVPGLGLITPPLMGTTAVDVRIYALWELASVLAWAAFWLLGGAAVERELHMLHAFVVARGGTLADILIGAALVYLVYRLYARQRERRLLAQVAALRSRPVLAAPASAAAAAAAVGMHGDIDGGINSGSEPTQPASIALTTGSTAPLPVAAPLTRRWPRFGHLGRIAPSRVLDARPDAPRFDLQRYFPDALALDPHSVEQLDGALRTHDMVIYCICPDSTTAFEVSQRMRSNGYTRIRALRGGLDAWQRRGFPVGWLATAANDATTRAQPRPQSQPELRNDTQGEVTLRGLAPRGRQRA</sequence>
<dbReference type="PROSITE" id="PS50206">
    <property type="entry name" value="RHODANESE_3"/>
    <property type="match status" value="1"/>
</dbReference>
<dbReference type="PANTHER" id="PTHR42709">
    <property type="entry name" value="ALKALINE PHOSPHATASE LIKE PROTEIN"/>
    <property type="match status" value="1"/>
</dbReference>
<organism evidence="9 10">
    <name type="scientific">Paraburkholderia antibiotica</name>
    <dbReference type="NCBI Taxonomy" id="2728839"/>
    <lineage>
        <taxon>Bacteria</taxon>
        <taxon>Pseudomonadati</taxon>
        <taxon>Pseudomonadota</taxon>
        <taxon>Betaproteobacteria</taxon>
        <taxon>Burkholderiales</taxon>
        <taxon>Burkholderiaceae</taxon>
        <taxon>Paraburkholderia</taxon>
    </lineage>
</organism>
<dbReference type="InterPro" id="IPR051311">
    <property type="entry name" value="DedA_domain"/>
</dbReference>
<dbReference type="AlphaFoldDB" id="A0A7Y0A170"/>
<dbReference type="RefSeq" id="WP_169500804.1">
    <property type="nucleotide sequence ID" value="NZ_JABBFZ010000023.1"/>
</dbReference>
<name>A0A7Y0A170_9BURK</name>
<feature type="region of interest" description="Disordered" evidence="6">
    <location>
        <begin position="375"/>
        <end position="411"/>
    </location>
</feature>
<dbReference type="InterPro" id="IPR036873">
    <property type="entry name" value="Rhodanese-like_dom_sf"/>
</dbReference>
<evidence type="ECO:0000256" key="4">
    <source>
        <dbReference type="ARBA" id="ARBA00022989"/>
    </source>
</evidence>
<evidence type="ECO:0000313" key="9">
    <source>
        <dbReference type="EMBL" id="NML34613.1"/>
    </source>
</evidence>
<proteinExistence type="predicted"/>
<keyword evidence="3 7" id="KW-0812">Transmembrane</keyword>
<dbReference type="Pfam" id="PF09335">
    <property type="entry name" value="VTT_dom"/>
    <property type="match status" value="1"/>
</dbReference>